<dbReference type="Proteomes" id="UP000800094">
    <property type="component" value="Unassembled WGS sequence"/>
</dbReference>
<dbReference type="RefSeq" id="XP_033684673.1">
    <property type="nucleotide sequence ID" value="XM_033821584.1"/>
</dbReference>
<sequence length="169" mass="18609">MLLTYPRLDSQSRTSIKSIQFSSTKLIHCNLQIRSLRLSSFANVTEARQTLQLQFPQCHTSAMLPTFLLPLFLSAPITALPAPPLRSDQSIRHFHKIQACHTAGAPSTPRSRNTTPATSPITLSTRTFVAASAAPWKSSTPILSRARWNLCSMAGSGRPAIKDRVEKAR</sequence>
<evidence type="ECO:0000313" key="2">
    <source>
        <dbReference type="Proteomes" id="UP000800094"/>
    </source>
</evidence>
<dbReference type="EMBL" id="ML987194">
    <property type="protein sequence ID" value="KAF2249669.1"/>
    <property type="molecule type" value="Genomic_DNA"/>
</dbReference>
<reference evidence="1" key="1">
    <citation type="journal article" date="2020" name="Stud. Mycol.">
        <title>101 Dothideomycetes genomes: a test case for predicting lifestyles and emergence of pathogens.</title>
        <authorList>
            <person name="Haridas S."/>
            <person name="Albert R."/>
            <person name="Binder M."/>
            <person name="Bloem J."/>
            <person name="Labutti K."/>
            <person name="Salamov A."/>
            <person name="Andreopoulos B."/>
            <person name="Baker S."/>
            <person name="Barry K."/>
            <person name="Bills G."/>
            <person name="Bluhm B."/>
            <person name="Cannon C."/>
            <person name="Castanera R."/>
            <person name="Culley D."/>
            <person name="Daum C."/>
            <person name="Ezra D."/>
            <person name="Gonzalez J."/>
            <person name="Henrissat B."/>
            <person name="Kuo A."/>
            <person name="Liang C."/>
            <person name="Lipzen A."/>
            <person name="Lutzoni F."/>
            <person name="Magnuson J."/>
            <person name="Mondo S."/>
            <person name="Nolan M."/>
            <person name="Ohm R."/>
            <person name="Pangilinan J."/>
            <person name="Park H.-J."/>
            <person name="Ramirez L."/>
            <person name="Alfaro M."/>
            <person name="Sun H."/>
            <person name="Tritt A."/>
            <person name="Yoshinaga Y."/>
            <person name="Zwiers L.-H."/>
            <person name="Turgeon B."/>
            <person name="Goodwin S."/>
            <person name="Spatafora J."/>
            <person name="Crous P."/>
            <person name="Grigoriev I."/>
        </authorList>
    </citation>
    <scope>NUCLEOTIDE SEQUENCE</scope>
    <source>
        <strain evidence="1">CBS 122368</strain>
    </source>
</reference>
<protein>
    <submittedName>
        <fullName evidence="1">Uncharacterized protein</fullName>
    </submittedName>
</protein>
<dbReference type="GeneID" id="54574914"/>
<evidence type="ECO:0000313" key="1">
    <source>
        <dbReference type="EMBL" id="KAF2249669.1"/>
    </source>
</evidence>
<accession>A0A6A6IHH6</accession>
<dbReference type="AlphaFoldDB" id="A0A6A6IHH6"/>
<name>A0A6A6IHH6_9PLEO</name>
<keyword evidence="2" id="KW-1185">Reference proteome</keyword>
<organism evidence="1 2">
    <name type="scientific">Trematosphaeria pertusa</name>
    <dbReference type="NCBI Taxonomy" id="390896"/>
    <lineage>
        <taxon>Eukaryota</taxon>
        <taxon>Fungi</taxon>
        <taxon>Dikarya</taxon>
        <taxon>Ascomycota</taxon>
        <taxon>Pezizomycotina</taxon>
        <taxon>Dothideomycetes</taxon>
        <taxon>Pleosporomycetidae</taxon>
        <taxon>Pleosporales</taxon>
        <taxon>Massarineae</taxon>
        <taxon>Trematosphaeriaceae</taxon>
        <taxon>Trematosphaeria</taxon>
    </lineage>
</organism>
<proteinExistence type="predicted"/>
<gene>
    <name evidence="1" type="ORF">BU26DRAFT_287199</name>
</gene>